<comment type="caution">
    <text evidence="3">The sequence shown here is derived from an EMBL/GenBank/DDBJ whole genome shotgun (WGS) entry which is preliminary data.</text>
</comment>
<evidence type="ECO:0000313" key="4">
    <source>
        <dbReference type="Proteomes" id="UP000193944"/>
    </source>
</evidence>
<sequence>MKFIIILLFLLNTLYFGKVLSADEYLDAHVLLLNNKYYNISKLNEDCVIDYSSFTGIIERGIGKSNCENGLTCFNFKCVRPSNEGDHCEPYTFKVNKNIALSVDKSNCTAQYYCHNKEKVCKKTVALGGKCESDYECASKDYVNATCREKTCVDISYNAKENSNNRFIVVFIFMSVLIYIYYKQYKIQEYQLNRLNELYFENDFAENHRRNSETETLPPYTPPSQAFLSNNDDAQCSNTPPLRSPPKNLSLNVDTNRLIVRRLSQYSVSTNSSQLPSTPPPSYSQPTSPYTYNVALLGDDINEEVILPPTITIPNSNTSDISQPPAVVQSNSLSRINSRFNNFIFIIENEKKSFIMHL</sequence>
<accession>A0A1Y1WVN8</accession>
<feature type="signal peptide" evidence="2">
    <location>
        <begin position="1"/>
        <end position="21"/>
    </location>
</feature>
<reference evidence="3 4" key="2">
    <citation type="submission" date="2016-08" db="EMBL/GenBank/DDBJ databases">
        <title>Pervasive Adenine N6-methylation of Active Genes in Fungi.</title>
        <authorList>
            <consortium name="DOE Joint Genome Institute"/>
            <person name="Mondo S.J."/>
            <person name="Dannebaum R.O."/>
            <person name="Kuo R.C."/>
            <person name="Labutti K."/>
            <person name="Haridas S."/>
            <person name="Kuo A."/>
            <person name="Salamov A."/>
            <person name="Ahrendt S.R."/>
            <person name="Lipzen A."/>
            <person name="Sullivan W."/>
            <person name="Andreopoulos W.B."/>
            <person name="Clum A."/>
            <person name="Lindquist E."/>
            <person name="Daum C."/>
            <person name="Ramamoorthy G.K."/>
            <person name="Gryganskyi A."/>
            <person name="Culley D."/>
            <person name="Magnuson J.K."/>
            <person name="James T.Y."/>
            <person name="O'Malley M.A."/>
            <person name="Stajich J.E."/>
            <person name="Spatafora J.W."/>
            <person name="Visel A."/>
            <person name="Grigoriev I.V."/>
        </authorList>
    </citation>
    <scope>NUCLEOTIDE SEQUENCE [LARGE SCALE GENOMIC DNA]</scope>
    <source>
        <strain evidence="3 4">S4</strain>
    </source>
</reference>
<dbReference type="OrthoDB" id="10554394at2759"/>
<dbReference type="EMBL" id="MCFG01000242">
    <property type="protein sequence ID" value="ORX77600.1"/>
    <property type="molecule type" value="Genomic_DNA"/>
</dbReference>
<keyword evidence="4" id="KW-1185">Reference proteome</keyword>
<evidence type="ECO:0000313" key="3">
    <source>
        <dbReference type="EMBL" id="ORX77600.1"/>
    </source>
</evidence>
<proteinExistence type="predicted"/>
<feature type="compositionally biased region" description="Polar residues" evidence="1">
    <location>
        <begin position="223"/>
        <end position="248"/>
    </location>
</feature>
<protein>
    <recommendedName>
        <fullName evidence="5">EB domain-containing protein</fullName>
    </recommendedName>
</protein>
<name>A0A1Y1WVN8_9FUNG</name>
<evidence type="ECO:0008006" key="5">
    <source>
        <dbReference type="Google" id="ProtNLM"/>
    </source>
</evidence>
<evidence type="ECO:0000256" key="1">
    <source>
        <dbReference type="SAM" id="MobiDB-lite"/>
    </source>
</evidence>
<dbReference type="Proteomes" id="UP000193944">
    <property type="component" value="Unassembled WGS sequence"/>
</dbReference>
<reference evidence="3 4" key="1">
    <citation type="submission" date="2016-08" db="EMBL/GenBank/DDBJ databases">
        <title>A Parts List for Fungal Cellulosomes Revealed by Comparative Genomics.</title>
        <authorList>
            <consortium name="DOE Joint Genome Institute"/>
            <person name="Haitjema C.H."/>
            <person name="Gilmore S.P."/>
            <person name="Henske J.K."/>
            <person name="Solomon K.V."/>
            <person name="De Groot R."/>
            <person name="Kuo A."/>
            <person name="Mondo S.J."/>
            <person name="Salamov A.A."/>
            <person name="Labutti K."/>
            <person name="Zhao Z."/>
            <person name="Chiniquy J."/>
            <person name="Barry K."/>
            <person name="Brewer H.M."/>
            <person name="Purvine S.O."/>
            <person name="Wright A.T."/>
            <person name="Boxma B."/>
            <person name="Van Alen T."/>
            <person name="Hackstein J.H."/>
            <person name="Baker S.E."/>
            <person name="Grigoriev I.V."/>
            <person name="O'Malley M.A."/>
        </authorList>
    </citation>
    <scope>NUCLEOTIDE SEQUENCE [LARGE SCALE GENOMIC DNA]</scope>
    <source>
        <strain evidence="3 4">S4</strain>
    </source>
</reference>
<feature type="region of interest" description="Disordered" evidence="1">
    <location>
        <begin position="209"/>
        <end position="248"/>
    </location>
</feature>
<evidence type="ECO:0000256" key="2">
    <source>
        <dbReference type="SAM" id="SignalP"/>
    </source>
</evidence>
<organism evidence="3 4">
    <name type="scientific">Anaeromyces robustus</name>
    <dbReference type="NCBI Taxonomy" id="1754192"/>
    <lineage>
        <taxon>Eukaryota</taxon>
        <taxon>Fungi</taxon>
        <taxon>Fungi incertae sedis</taxon>
        <taxon>Chytridiomycota</taxon>
        <taxon>Chytridiomycota incertae sedis</taxon>
        <taxon>Neocallimastigomycetes</taxon>
        <taxon>Neocallimastigales</taxon>
        <taxon>Neocallimastigaceae</taxon>
        <taxon>Anaeromyces</taxon>
    </lineage>
</organism>
<dbReference type="AlphaFoldDB" id="A0A1Y1WVN8"/>
<gene>
    <name evidence="3" type="ORF">BCR32DRAFT_247819</name>
</gene>
<dbReference type="STRING" id="1754192.A0A1Y1WVN8"/>
<keyword evidence="2" id="KW-0732">Signal</keyword>
<feature type="chain" id="PRO_5010997411" description="EB domain-containing protein" evidence="2">
    <location>
        <begin position="22"/>
        <end position="358"/>
    </location>
</feature>